<dbReference type="PANTHER" id="PTHR43190:SF3">
    <property type="entry name" value="N-ACETYL-D-GLUCOSAMINE KINASE"/>
    <property type="match status" value="1"/>
</dbReference>
<dbReference type="PANTHER" id="PTHR43190">
    <property type="entry name" value="N-ACETYL-D-GLUCOSAMINE KINASE"/>
    <property type="match status" value="1"/>
</dbReference>
<dbReference type="OrthoDB" id="9772633at2"/>
<keyword evidence="3" id="KW-1185">Reference proteome</keyword>
<dbReference type="EMBL" id="LNQN01000001">
    <property type="protein sequence ID" value="KSU85400.1"/>
    <property type="molecule type" value="Genomic_DNA"/>
</dbReference>
<evidence type="ECO:0000313" key="3">
    <source>
        <dbReference type="Proteomes" id="UP000054099"/>
    </source>
</evidence>
<accession>A0A0V8JET8</accession>
<dbReference type="RefSeq" id="WP_061970210.1">
    <property type="nucleotide sequence ID" value="NZ_FMAV01000001.1"/>
</dbReference>
<dbReference type="CDD" id="cd24007">
    <property type="entry name" value="ASKHA_NBD_eukNAGK-like"/>
    <property type="match status" value="1"/>
</dbReference>
<dbReference type="Gene3D" id="3.30.420.40">
    <property type="match status" value="2"/>
</dbReference>
<dbReference type="AlphaFoldDB" id="A0A0V8JET8"/>
<comment type="caution">
    <text evidence="2">The sequence shown here is derived from an EMBL/GenBank/DDBJ whole genome shotgun (WGS) entry which is preliminary data.</text>
</comment>
<feature type="domain" description="ATPase BadF/BadG/BcrA/BcrD type" evidence="1">
    <location>
        <begin position="7"/>
        <end position="303"/>
    </location>
</feature>
<dbReference type="SUPFAM" id="SSF53067">
    <property type="entry name" value="Actin-like ATPase domain"/>
    <property type="match status" value="2"/>
</dbReference>
<proteinExistence type="predicted"/>
<sequence>MTHIVMGIDGGGSKTHAVIADQSGNLLGKGFSGCSNYQVNGIEQAFTNIQEAVATAMQEARLSSTDLSFVQYGLAGADREIDIRTLKSKLATLPYKKWDLVCDTMEGLRLGSDSNTGVVLVAGSGTNAAGRNQEGNVVQTGGFGYLYGDGQVGGNALATEAFRSAVRSWELRDIPSSLTERIPRFLGFNTMEEMWNHFLDKGVTKVDGRLAIVLHQAAMDGDLLSIRILQNAGSELGIAANSVIKRLGNLPLPIPIVLTGSVLQKGKNPVVLDALRKTIENEGHEIEMIIPQKDPVFGAVLLAFDHLHLPVSIEILNRMEEGWISYEKRA</sequence>
<dbReference type="InterPro" id="IPR052519">
    <property type="entry name" value="Euk-type_GlcNAc_Kinase"/>
</dbReference>
<name>A0A0V8JET8_9BACL</name>
<dbReference type="Pfam" id="PF01869">
    <property type="entry name" value="BcrAD_BadFG"/>
    <property type="match status" value="1"/>
</dbReference>
<gene>
    <name evidence="2" type="ORF">AS030_07810</name>
</gene>
<protein>
    <submittedName>
        <fullName evidence="2">ATPase</fullName>
    </submittedName>
</protein>
<evidence type="ECO:0000313" key="2">
    <source>
        <dbReference type="EMBL" id="KSU85400.1"/>
    </source>
</evidence>
<dbReference type="Proteomes" id="UP000054099">
    <property type="component" value="Unassembled WGS sequence"/>
</dbReference>
<organism evidence="2 3">
    <name type="scientific">Fictibacillus enclensis</name>
    <dbReference type="NCBI Taxonomy" id="1017270"/>
    <lineage>
        <taxon>Bacteria</taxon>
        <taxon>Bacillati</taxon>
        <taxon>Bacillota</taxon>
        <taxon>Bacilli</taxon>
        <taxon>Bacillales</taxon>
        <taxon>Fictibacillaceae</taxon>
        <taxon>Fictibacillus</taxon>
    </lineage>
</organism>
<reference evidence="2 3" key="1">
    <citation type="journal article" date="2014" name="Antonie Van Leeuwenhoek">
        <title>Fictibacillus enclensis sp. nov., isolated from marine sediment.</title>
        <authorList>
            <person name="Dastager S.G."/>
            <person name="Mawlankar R."/>
            <person name="Srinivasan K."/>
            <person name="Tang S.K."/>
            <person name="Lee J.C."/>
            <person name="Ramana V.V."/>
            <person name="Shouche Y.S."/>
        </authorList>
    </citation>
    <scope>NUCLEOTIDE SEQUENCE [LARGE SCALE GENOMIC DNA]</scope>
    <source>
        <strain evidence="2 3">NIO-1003</strain>
    </source>
</reference>
<evidence type="ECO:0000259" key="1">
    <source>
        <dbReference type="Pfam" id="PF01869"/>
    </source>
</evidence>
<dbReference type="InterPro" id="IPR043129">
    <property type="entry name" value="ATPase_NBD"/>
</dbReference>
<dbReference type="InterPro" id="IPR002731">
    <property type="entry name" value="ATPase_BadF"/>
</dbReference>